<dbReference type="SMART" id="SM00530">
    <property type="entry name" value="HTH_XRE"/>
    <property type="match status" value="1"/>
</dbReference>
<evidence type="ECO:0000313" key="4">
    <source>
        <dbReference type="Proteomes" id="UP000243626"/>
    </source>
</evidence>
<accession>A0AAF0YHK8</accession>
<sequence>MNIGKIIKRERIKKKMTLEQLGGDKYNKSHLSKIENGKTTPSYETLIYISQQLNVNLSMFFDEIDNEWTREIIQKIDRNLEKLYIPEDLFDEVFQNINKLSYIKSSIRLLYILSNHFTILNEDEKLEKVKDKIKEILSFINDDEINLESIILSSNIYFSSKKYLEAYKFLKSIERNYSEEIQLYDSCKDIFLLQKLVALINLSYEDKFFSTYKKIYFHSIQTENFKNYTRATVMLMSYFKLKKDEKAYYYYFKELKEINKWIPKIEYELELLLDYYVDKEINLNLNGVYRYKKALNLIETSNIPSNYKQILSLKYYYSQQEYRLVIDNAEDNLIPKQLMFCVVDRASYFRKMLFLPLSYWMLGEENKASRAYDKLYHEIKDIKDHPIIKEIIQTYIKEYASSH</sequence>
<evidence type="ECO:0000259" key="2">
    <source>
        <dbReference type="PROSITE" id="PS50943"/>
    </source>
</evidence>
<dbReference type="Gene3D" id="1.25.40.10">
    <property type="entry name" value="Tetratricopeptide repeat domain"/>
    <property type="match status" value="1"/>
</dbReference>
<reference evidence="4" key="1">
    <citation type="submission" date="2017-09" db="EMBL/GenBank/DDBJ databases">
        <title>Bacterial strain isolated from the female urinary microbiota.</title>
        <authorList>
            <person name="Thomas-White K."/>
            <person name="Kumar N."/>
            <person name="Forster S."/>
            <person name="Putonti C."/>
            <person name="Lawley T."/>
            <person name="Wolfe A.J."/>
        </authorList>
    </citation>
    <scope>NUCLEOTIDE SEQUENCE [LARGE SCALE GENOMIC DNA]</scope>
    <source>
        <strain evidence="4">UMB0959</strain>
    </source>
</reference>
<evidence type="ECO:0000256" key="1">
    <source>
        <dbReference type="ARBA" id="ARBA00023125"/>
    </source>
</evidence>
<evidence type="ECO:0000313" key="3">
    <source>
        <dbReference type="EMBL" id="WOS95823.1"/>
    </source>
</evidence>
<dbReference type="InterPro" id="IPR010982">
    <property type="entry name" value="Lambda_DNA-bd_dom_sf"/>
</dbReference>
<dbReference type="InterPro" id="IPR011990">
    <property type="entry name" value="TPR-like_helical_dom_sf"/>
</dbReference>
<dbReference type="CDD" id="cd00093">
    <property type="entry name" value="HTH_XRE"/>
    <property type="match status" value="1"/>
</dbReference>
<name>A0AAF0YHK8_9STAP</name>
<dbReference type="SUPFAM" id="SSF47413">
    <property type="entry name" value="lambda repressor-like DNA-binding domains"/>
    <property type="match status" value="1"/>
</dbReference>
<keyword evidence="4" id="KW-1185">Reference proteome</keyword>
<dbReference type="Pfam" id="PF01381">
    <property type="entry name" value="HTH_3"/>
    <property type="match status" value="1"/>
</dbReference>
<organism evidence="3 4">
    <name type="scientific">Nosocomiicoccus massiliensis</name>
    <dbReference type="NCBI Taxonomy" id="1232430"/>
    <lineage>
        <taxon>Bacteria</taxon>
        <taxon>Bacillati</taxon>
        <taxon>Bacillota</taxon>
        <taxon>Bacilli</taxon>
        <taxon>Bacillales</taxon>
        <taxon>Staphylococcaceae</taxon>
        <taxon>Nosocomiicoccus</taxon>
    </lineage>
</organism>
<proteinExistence type="predicted"/>
<dbReference type="InterPro" id="IPR001387">
    <property type="entry name" value="Cro/C1-type_HTH"/>
</dbReference>
<keyword evidence="1" id="KW-0238">DNA-binding</keyword>
<gene>
    <name evidence="3" type="ORF">CJ229_006920</name>
</gene>
<reference evidence="3 4" key="2">
    <citation type="submission" date="2023-10" db="EMBL/GenBank/DDBJ databases">
        <authorList>
            <person name="Choi B."/>
        </authorList>
    </citation>
    <scope>NUCLEOTIDE SEQUENCE [LARGE SCALE GENOMIC DNA]</scope>
    <source>
        <strain evidence="3 4">UMB0959</strain>
    </source>
</reference>
<dbReference type="GO" id="GO:0003700">
    <property type="term" value="F:DNA-binding transcription factor activity"/>
    <property type="evidence" value="ECO:0007669"/>
    <property type="project" value="TreeGrafter"/>
</dbReference>
<dbReference type="KEGG" id="nmy:CJ229_006920"/>
<feature type="domain" description="HTH cro/C1-type" evidence="2">
    <location>
        <begin position="7"/>
        <end position="60"/>
    </location>
</feature>
<dbReference type="PANTHER" id="PTHR46797">
    <property type="entry name" value="HTH-TYPE TRANSCRIPTIONAL REGULATOR"/>
    <property type="match status" value="1"/>
</dbReference>
<dbReference type="PROSITE" id="PS50943">
    <property type="entry name" value="HTH_CROC1"/>
    <property type="match status" value="1"/>
</dbReference>
<dbReference type="RefSeq" id="WP_102167119.1">
    <property type="nucleotide sequence ID" value="NZ_CP136964.1"/>
</dbReference>
<dbReference type="PANTHER" id="PTHR46797:SF1">
    <property type="entry name" value="METHYLPHOSPHONATE SYNTHASE"/>
    <property type="match status" value="1"/>
</dbReference>
<dbReference type="GO" id="GO:0005829">
    <property type="term" value="C:cytosol"/>
    <property type="evidence" value="ECO:0007669"/>
    <property type="project" value="TreeGrafter"/>
</dbReference>
<protein>
    <submittedName>
        <fullName evidence="3">Helix-turn-helix transcriptional regulator</fullName>
    </submittedName>
</protein>
<dbReference type="InterPro" id="IPR050807">
    <property type="entry name" value="TransReg_Diox_bact_type"/>
</dbReference>
<dbReference type="AlphaFoldDB" id="A0AAF0YHK8"/>
<dbReference type="Proteomes" id="UP000243626">
    <property type="component" value="Chromosome"/>
</dbReference>
<dbReference type="GO" id="GO:0003677">
    <property type="term" value="F:DNA binding"/>
    <property type="evidence" value="ECO:0007669"/>
    <property type="project" value="UniProtKB-KW"/>
</dbReference>
<dbReference type="EMBL" id="CP136964">
    <property type="protein sequence ID" value="WOS95823.1"/>
    <property type="molecule type" value="Genomic_DNA"/>
</dbReference>